<dbReference type="GO" id="GO:0002181">
    <property type="term" value="P:cytoplasmic translation"/>
    <property type="evidence" value="ECO:0007669"/>
    <property type="project" value="TreeGrafter"/>
</dbReference>
<dbReference type="PROSITE" id="PS01194">
    <property type="entry name" value="RIBOSOMAL_L15E"/>
    <property type="match status" value="3"/>
</dbReference>
<organism evidence="6 7">
    <name type="scientific">Homarus americanus</name>
    <name type="common">American lobster</name>
    <dbReference type="NCBI Taxonomy" id="6706"/>
    <lineage>
        <taxon>Eukaryota</taxon>
        <taxon>Metazoa</taxon>
        <taxon>Ecdysozoa</taxon>
        <taxon>Arthropoda</taxon>
        <taxon>Crustacea</taxon>
        <taxon>Multicrustacea</taxon>
        <taxon>Malacostraca</taxon>
        <taxon>Eumalacostraca</taxon>
        <taxon>Eucarida</taxon>
        <taxon>Decapoda</taxon>
        <taxon>Pleocyemata</taxon>
        <taxon>Astacidea</taxon>
        <taxon>Nephropoidea</taxon>
        <taxon>Nephropidae</taxon>
        <taxon>Homarus</taxon>
    </lineage>
</organism>
<dbReference type="GO" id="GO:0003723">
    <property type="term" value="F:RNA binding"/>
    <property type="evidence" value="ECO:0007669"/>
    <property type="project" value="TreeGrafter"/>
</dbReference>
<keyword evidence="3 4" id="KW-0687">Ribonucleoprotein</keyword>
<dbReference type="Proteomes" id="UP000747542">
    <property type="component" value="Unassembled WGS sequence"/>
</dbReference>
<dbReference type="InterPro" id="IPR000439">
    <property type="entry name" value="Ribosomal_eL15"/>
</dbReference>
<keyword evidence="2 4" id="KW-0689">Ribosomal protein</keyword>
<dbReference type="SMART" id="SM01384">
    <property type="entry name" value="Ribosomal_L15e"/>
    <property type="match status" value="4"/>
</dbReference>
<feature type="region of interest" description="Disordered" evidence="5">
    <location>
        <begin position="395"/>
        <end position="414"/>
    </location>
</feature>
<protein>
    <recommendedName>
        <fullName evidence="4">Ribosomal protein L15</fullName>
    </recommendedName>
</protein>
<dbReference type="InterPro" id="IPR012678">
    <property type="entry name" value="Ribosomal_uL23/eL15/eS24_sf"/>
</dbReference>
<sequence>MGAYKCMQEIYQKKRSDVMRFLLRIRAWQYRHLNKLHRAPRPTRPEKARRLGYKAKQGYVIYRIRIRRGGRKRPVPKGATYGKPKGYGVNQLKPTRNLQSLAEVSSIKIDAYKYMQEIYRKKRSDVMRFLLRIRAWQYRHLNKLHRAPRPTRPEKARRLGYKAKQGYVIYRIRIRRGGLKRSVPKGATYGKPKGYGVNQLKPTRNLQSLAEVSSIKIDAYKYMQEIYRKKRSDVMRFLLRIRAWQYRHLNKLHRAPRPTRPEKARRLGYKAKQGYVIYRIRIRRGGLKRSVPKGATYGKPKGYGVNQLKPTRNLQSLAEVSSIKIDAYKYMQEIYRKKRSDVMRFLLRIRAWQYRHLNKLHRAPRPTRPEKASRLGYKAKQGYVIYRIRIRRGGRKRPVPKGATYGKPKSHGVNQLKPTHNLQSLAEVCRRLGSLRVLNSYWVAQDSTFKYYKVIVLHIRHNNIMKDASINWMCNPTHGLREMHGKTSAGKNIVVWDVDSAT</sequence>
<comment type="caution">
    <text evidence="6">The sequence shown here is derived from an EMBL/GenBank/DDBJ whole genome shotgun (WGS) entry which is preliminary data.</text>
</comment>
<dbReference type="SUPFAM" id="SSF54189">
    <property type="entry name" value="Ribosomal proteins S24e, L23 and L15e"/>
    <property type="match status" value="4"/>
</dbReference>
<evidence type="ECO:0000313" key="6">
    <source>
        <dbReference type="EMBL" id="KAG7173143.1"/>
    </source>
</evidence>
<evidence type="ECO:0000256" key="3">
    <source>
        <dbReference type="ARBA" id="ARBA00023274"/>
    </source>
</evidence>
<dbReference type="EMBL" id="JAHLQT010010178">
    <property type="protein sequence ID" value="KAG7173143.1"/>
    <property type="molecule type" value="Genomic_DNA"/>
</dbReference>
<comment type="similarity">
    <text evidence="1 4">Belongs to the eukaryotic ribosomal protein eL15 family.</text>
</comment>
<name>A0A8J5N493_HOMAM</name>
<dbReference type="InterPro" id="IPR024794">
    <property type="entry name" value="Rbsml_eL15_core_dom_sf"/>
</dbReference>
<dbReference type="PANTHER" id="PTHR11847:SF4">
    <property type="entry name" value="LARGE RIBOSOMAL SUBUNIT PROTEIN EL15"/>
    <property type="match status" value="1"/>
</dbReference>
<evidence type="ECO:0000313" key="7">
    <source>
        <dbReference type="Proteomes" id="UP000747542"/>
    </source>
</evidence>
<gene>
    <name evidence="6" type="primary">Rpl15-L2</name>
    <name evidence="6" type="ORF">Hamer_G008671</name>
</gene>
<evidence type="ECO:0000256" key="2">
    <source>
        <dbReference type="ARBA" id="ARBA00022980"/>
    </source>
</evidence>
<dbReference type="InterPro" id="IPR020925">
    <property type="entry name" value="Ribosomal_eL15_CS"/>
</dbReference>
<keyword evidence="7" id="KW-1185">Reference proteome</keyword>
<proteinExistence type="inferred from homology"/>
<accession>A0A8J5N493</accession>
<dbReference type="AlphaFoldDB" id="A0A8J5N493"/>
<dbReference type="FunFam" id="3.40.1120.10:FF:000001">
    <property type="entry name" value="Ribosomal protein L15"/>
    <property type="match status" value="1"/>
</dbReference>
<evidence type="ECO:0000256" key="5">
    <source>
        <dbReference type="SAM" id="MobiDB-lite"/>
    </source>
</evidence>
<dbReference type="PANTHER" id="PTHR11847">
    <property type="entry name" value="RIBOSOMAL PROTEIN L15"/>
    <property type="match status" value="1"/>
</dbReference>
<reference evidence="6" key="1">
    <citation type="journal article" date="2021" name="Sci. Adv.">
        <title>The American lobster genome reveals insights on longevity, neural, and immune adaptations.</title>
        <authorList>
            <person name="Polinski J.M."/>
            <person name="Zimin A.V."/>
            <person name="Clark K.F."/>
            <person name="Kohn A.B."/>
            <person name="Sadowski N."/>
            <person name="Timp W."/>
            <person name="Ptitsyn A."/>
            <person name="Khanna P."/>
            <person name="Romanova D.Y."/>
            <person name="Williams P."/>
            <person name="Greenwood S.J."/>
            <person name="Moroz L.L."/>
            <person name="Walt D.R."/>
            <person name="Bodnar A.G."/>
        </authorList>
    </citation>
    <scope>NUCLEOTIDE SEQUENCE</scope>
    <source>
        <strain evidence="6">GMGI-L3</strain>
    </source>
</reference>
<evidence type="ECO:0000256" key="4">
    <source>
        <dbReference type="RuleBase" id="RU000663"/>
    </source>
</evidence>
<dbReference type="Pfam" id="PF00827">
    <property type="entry name" value="Ribosomal_L15e"/>
    <property type="match status" value="4"/>
</dbReference>
<evidence type="ECO:0000256" key="1">
    <source>
        <dbReference type="ARBA" id="ARBA00006857"/>
    </source>
</evidence>
<dbReference type="GO" id="GO:0022625">
    <property type="term" value="C:cytosolic large ribosomal subunit"/>
    <property type="evidence" value="ECO:0007669"/>
    <property type="project" value="TreeGrafter"/>
</dbReference>
<dbReference type="Gene3D" id="3.40.1120.10">
    <property type="entry name" value="Ribosomal protein l15e"/>
    <property type="match status" value="4"/>
</dbReference>
<dbReference type="GO" id="GO:0003735">
    <property type="term" value="F:structural constituent of ribosome"/>
    <property type="evidence" value="ECO:0007669"/>
    <property type="project" value="InterPro"/>
</dbReference>